<dbReference type="EMBL" id="JAESIY010000004">
    <property type="protein sequence ID" value="MBL3656102.1"/>
    <property type="molecule type" value="Genomic_DNA"/>
</dbReference>
<keyword evidence="6" id="KW-1185">Reference proteome</keyword>
<proteinExistence type="inferred from homology"/>
<dbReference type="Gene3D" id="3.90.780.10">
    <property type="entry name" value="5'-Nucleotidase, C-terminal domain"/>
    <property type="match status" value="1"/>
</dbReference>
<dbReference type="PANTHER" id="PTHR11575">
    <property type="entry name" value="5'-NUCLEOTIDASE-RELATED"/>
    <property type="match status" value="1"/>
</dbReference>
<dbReference type="InterPro" id="IPR036907">
    <property type="entry name" value="5'-Nucleotdase_C_sf"/>
</dbReference>
<evidence type="ECO:0000259" key="4">
    <source>
        <dbReference type="Pfam" id="PF02872"/>
    </source>
</evidence>
<dbReference type="InterPro" id="IPR006179">
    <property type="entry name" value="5_nucleotidase/apyrase"/>
</dbReference>
<evidence type="ECO:0000256" key="2">
    <source>
        <dbReference type="RuleBase" id="RU362119"/>
    </source>
</evidence>
<dbReference type="AlphaFoldDB" id="A0A937F4A6"/>
<dbReference type="SUPFAM" id="SSF55816">
    <property type="entry name" value="5'-nucleotidase (syn. UDP-sugar hydrolase), C-terminal domain"/>
    <property type="match status" value="1"/>
</dbReference>
<evidence type="ECO:0000256" key="1">
    <source>
        <dbReference type="ARBA" id="ARBA00022729"/>
    </source>
</evidence>
<feature type="domain" description="Calcineurin-like phosphoesterase" evidence="3">
    <location>
        <begin position="45"/>
        <end position="247"/>
    </location>
</feature>
<dbReference type="PRINTS" id="PR01607">
    <property type="entry name" value="APYRASEFAMLY"/>
</dbReference>
<name>A0A937F4A6_9BACT</name>
<feature type="domain" description="5'-Nucleotidase C-terminal" evidence="4">
    <location>
        <begin position="322"/>
        <end position="408"/>
    </location>
</feature>
<dbReference type="Proteomes" id="UP000659388">
    <property type="component" value="Unassembled WGS sequence"/>
</dbReference>
<dbReference type="Pfam" id="PF02872">
    <property type="entry name" value="5_nucleotid_C"/>
    <property type="match status" value="1"/>
</dbReference>
<dbReference type="GO" id="GO:0016787">
    <property type="term" value="F:hydrolase activity"/>
    <property type="evidence" value="ECO:0007669"/>
    <property type="project" value="UniProtKB-KW"/>
</dbReference>
<evidence type="ECO:0000259" key="3">
    <source>
        <dbReference type="Pfam" id="PF00149"/>
    </source>
</evidence>
<dbReference type="PANTHER" id="PTHR11575:SF24">
    <property type="entry name" value="5'-NUCLEOTIDASE"/>
    <property type="match status" value="1"/>
</dbReference>
<comment type="similarity">
    <text evidence="2">Belongs to the 5'-nucleotidase family.</text>
</comment>
<dbReference type="GO" id="GO:0009166">
    <property type="term" value="P:nucleotide catabolic process"/>
    <property type="evidence" value="ECO:0007669"/>
    <property type="project" value="InterPro"/>
</dbReference>
<reference evidence="5" key="1">
    <citation type="submission" date="2021-01" db="EMBL/GenBank/DDBJ databases">
        <title>Fulvivirga kasyanovii gen. nov., sp nov., a novel member of the phylum Bacteroidetes isolated from seawater in a mussel farm.</title>
        <authorList>
            <person name="Zhao L.-H."/>
            <person name="Wang Z.-J."/>
        </authorList>
    </citation>
    <scope>NUCLEOTIDE SEQUENCE</scope>
    <source>
        <strain evidence="5">2943</strain>
    </source>
</reference>
<keyword evidence="2" id="KW-0547">Nucleotide-binding</keyword>
<dbReference type="InterPro" id="IPR029052">
    <property type="entry name" value="Metallo-depent_PP-like"/>
</dbReference>
<comment type="caution">
    <text evidence="5">The sequence shown here is derived from an EMBL/GenBank/DDBJ whole genome shotgun (WGS) entry which is preliminary data.</text>
</comment>
<dbReference type="InterPro" id="IPR004843">
    <property type="entry name" value="Calcineurin-like_PHP"/>
</dbReference>
<organism evidence="5 6">
    <name type="scientific">Fulvivirga sediminis</name>
    <dbReference type="NCBI Taxonomy" id="2803949"/>
    <lineage>
        <taxon>Bacteria</taxon>
        <taxon>Pseudomonadati</taxon>
        <taxon>Bacteroidota</taxon>
        <taxon>Cytophagia</taxon>
        <taxon>Cytophagales</taxon>
        <taxon>Fulvivirgaceae</taxon>
        <taxon>Fulvivirga</taxon>
    </lineage>
</organism>
<evidence type="ECO:0000313" key="5">
    <source>
        <dbReference type="EMBL" id="MBL3656102.1"/>
    </source>
</evidence>
<dbReference type="RefSeq" id="WP_202243895.1">
    <property type="nucleotide sequence ID" value="NZ_JAESIY010000004.1"/>
</dbReference>
<protein>
    <submittedName>
        <fullName evidence="5">Bifunctional metallophosphatase/5'-nucleotidase</fullName>
    </submittedName>
</protein>
<evidence type="ECO:0000313" key="6">
    <source>
        <dbReference type="Proteomes" id="UP000659388"/>
    </source>
</evidence>
<dbReference type="CDD" id="cd00845">
    <property type="entry name" value="MPP_UshA_N_like"/>
    <property type="match status" value="1"/>
</dbReference>
<dbReference type="GO" id="GO:0000166">
    <property type="term" value="F:nucleotide binding"/>
    <property type="evidence" value="ECO:0007669"/>
    <property type="project" value="UniProtKB-KW"/>
</dbReference>
<dbReference type="SUPFAM" id="SSF56300">
    <property type="entry name" value="Metallo-dependent phosphatases"/>
    <property type="match status" value="1"/>
</dbReference>
<sequence>MRLSISIILIFFIRLTSLSFIENISPTTSADPADENPVAIVDSLTIFFMNDMHGEIRNFAKAKHIIDRERENKEVLVLCAGDIFSGNPVVDQYDPKGEPMVAMMNEIGVDVAVLGNHEFDYGIDVLKDRMEQAQFSWICANMNTEGSVLPQTEPYAIKDIDDLKIAVLGVVETNGKEGDTIPLTHPWRVRDVQFTPYNVELSKYGSLEADTDADLSILLTHLGSSVDSRIAEGNHNFDIIVGGHSHEVIDRKVDDIPVVQAGANFEMLGRMDLIISEGTIASSEVRFINLGEYEQYDEALQAKIDDYIGEVHLDEVIGYSKNDMSKPNMGCFYTDALMNYLQTDVALQNTGGVRSTFDAGDITMGEVFDMDPFSNHCVIFKMAVSELETFFMNADEGFHVSGMQFGTDHTGFALYDTEGHVLSETDSLMVGVNDYIPAVHDRYFPYDRADIKDYTTAEAIIKYLQNASEEIDYAGCDNYQRYRN</sequence>
<keyword evidence="1" id="KW-0732">Signal</keyword>
<gene>
    <name evidence="5" type="ORF">JL102_08175</name>
</gene>
<keyword evidence="2" id="KW-0378">Hydrolase</keyword>
<dbReference type="Pfam" id="PF00149">
    <property type="entry name" value="Metallophos"/>
    <property type="match status" value="1"/>
</dbReference>
<accession>A0A937F4A6</accession>
<dbReference type="InterPro" id="IPR008334">
    <property type="entry name" value="5'-Nucleotdase_C"/>
</dbReference>
<dbReference type="Gene3D" id="3.60.21.10">
    <property type="match status" value="1"/>
</dbReference>